<reference evidence="1 2" key="1">
    <citation type="submission" date="2016-04" db="EMBL/GenBank/DDBJ databases">
        <title>Genome analyses suggest a sexual origin of heterokaryosis in a supposedly ancient asexual fungus.</title>
        <authorList>
            <person name="Ropars J."/>
            <person name="Sedzielewska K."/>
            <person name="Noel J."/>
            <person name="Charron P."/>
            <person name="Farinelli L."/>
            <person name="Marton T."/>
            <person name="Kruger M."/>
            <person name="Pelin A."/>
            <person name="Brachmann A."/>
            <person name="Corradi N."/>
        </authorList>
    </citation>
    <scope>NUCLEOTIDE SEQUENCE [LARGE SCALE GENOMIC DNA]</scope>
    <source>
        <strain evidence="1 2">A5</strain>
    </source>
</reference>
<dbReference type="Proteomes" id="UP000232722">
    <property type="component" value="Unassembled WGS sequence"/>
</dbReference>
<reference evidence="1 2" key="2">
    <citation type="submission" date="2017-09" db="EMBL/GenBank/DDBJ databases">
        <title>Extensive intraspecific genome diversity in a model arbuscular mycorrhizal fungus.</title>
        <authorList>
            <person name="Chen E.C."/>
            <person name="Morin E."/>
            <person name="Beaudet D."/>
            <person name="Noel J."/>
            <person name="Ndikumana S."/>
            <person name="Charron P."/>
            <person name="St-Onge C."/>
            <person name="Giorgi J."/>
            <person name="Grigoriev I.V."/>
            <person name="Roux C."/>
            <person name="Martin F.M."/>
            <person name="Corradi N."/>
        </authorList>
    </citation>
    <scope>NUCLEOTIDE SEQUENCE [LARGE SCALE GENOMIC DNA]</scope>
    <source>
        <strain evidence="1 2">A5</strain>
    </source>
</reference>
<dbReference type="AlphaFoldDB" id="A0A2N0PQ36"/>
<name>A0A2N0PQ36_9GLOM</name>
<sequence length="148" mass="17013">MTQETLKEIDKKLFGIDAAIALVDDPDKKQSINPKDVAIPESEFKLRSLKPIVLSGSGSITFRLSDYLSGPDRIRDEKRLNLKASRALSECEERHFRKDRRVRENGIRPDRQEARTWRKERNRKMCTPSVHIETNNAGPPTAEPFLLD</sequence>
<evidence type="ECO:0000313" key="1">
    <source>
        <dbReference type="EMBL" id="PKC08926.1"/>
    </source>
</evidence>
<dbReference type="VEuPathDB" id="FungiDB:RhiirA1_529134"/>
<dbReference type="VEuPathDB" id="FungiDB:RhiirFUN_014161"/>
<gene>
    <name evidence="1" type="ORF">RhiirA5_399022</name>
</gene>
<protein>
    <submittedName>
        <fullName evidence="1">Uncharacterized protein</fullName>
    </submittedName>
</protein>
<accession>A0A2N0PQ36</accession>
<proteinExistence type="predicted"/>
<organism evidence="1 2">
    <name type="scientific">Rhizophagus irregularis</name>
    <dbReference type="NCBI Taxonomy" id="588596"/>
    <lineage>
        <taxon>Eukaryota</taxon>
        <taxon>Fungi</taxon>
        <taxon>Fungi incertae sedis</taxon>
        <taxon>Mucoromycota</taxon>
        <taxon>Glomeromycotina</taxon>
        <taxon>Glomeromycetes</taxon>
        <taxon>Glomerales</taxon>
        <taxon>Glomeraceae</taxon>
        <taxon>Rhizophagus</taxon>
    </lineage>
</organism>
<dbReference type="VEuPathDB" id="FungiDB:FUN_016143"/>
<dbReference type="EMBL" id="LLXJ01000505">
    <property type="protein sequence ID" value="PKC08926.1"/>
    <property type="molecule type" value="Genomic_DNA"/>
</dbReference>
<comment type="caution">
    <text evidence="1">The sequence shown here is derived from an EMBL/GenBank/DDBJ whole genome shotgun (WGS) entry which is preliminary data.</text>
</comment>
<evidence type="ECO:0000313" key="2">
    <source>
        <dbReference type="Proteomes" id="UP000232722"/>
    </source>
</evidence>